<protein>
    <submittedName>
        <fullName evidence="3">Site-specific integrase</fullName>
    </submittedName>
</protein>
<dbReference type="InterPro" id="IPR011010">
    <property type="entry name" value="DNA_brk_join_enz"/>
</dbReference>
<dbReference type="GO" id="GO:0015074">
    <property type="term" value="P:DNA integration"/>
    <property type="evidence" value="ECO:0007669"/>
    <property type="project" value="InterPro"/>
</dbReference>
<dbReference type="PROSITE" id="PS51898">
    <property type="entry name" value="TYR_RECOMBINASE"/>
    <property type="match status" value="1"/>
</dbReference>
<keyword evidence="4" id="KW-1185">Reference proteome</keyword>
<name>A0A4V2ZRN5_9MICC</name>
<evidence type="ECO:0000259" key="2">
    <source>
        <dbReference type="PROSITE" id="PS51898"/>
    </source>
</evidence>
<evidence type="ECO:0000256" key="1">
    <source>
        <dbReference type="ARBA" id="ARBA00023172"/>
    </source>
</evidence>
<organism evidence="3 4">
    <name type="scientific">Arthrobacter terricola</name>
    <dbReference type="NCBI Taxonomy" id="2547396"/>
    <lineage>
        <taxon>Bacteria</taxon>
        <taxon>Bacillati</taxon>
        <taxon>Actinomycetota</taxon>
        <taxon>Actinomycetes</taxon>
        <taxon>Micrococcales</taxon>
        <taxon>Micrococcaceae</taxon>
        <taxon>Arthrobacter</taxon>
    </lineage>
</organism>
<sequence length="644" mass="73406">MLLWLDREYEPPMNPDTAATYGSSSATPFGLLSEPLRWEYLYAVQQGDLTGRVHLAAFEIRSTYLALRRSGLTTVVGETDLGRSGTGKNLTGRLAEWQRLIDDAHRVWSGVDNRDPQVIHLQDLTMRKTDRRVGPNAILDLRSIQHAWIAESVTSWAQASLQAPVQLLQAAAAWRLADEVLTARKTPKTALGTADMDAVIRAIRKRWTNERTQYRHIAAIDRVIKFARRDDALEASWRDVPSRFAVDPGRHAPVGTKERSASNADEPFRFVPQPIIDWIMDHLHLIDRKDSYLTAEARAMIFIQERCGRRTGETVGLKDNCISYDNQGAPYLEWRKGKPPYSPGKRLPIHQETHDVIRQWQQIKRERDVQSQWLFPSLRYSRADKTYGPGYLPIRVKELIQLVTSSAPYTDPVEGPEGNLVHFDLSTIDPYSFRHAFAQRLADATDQEGRSSTPPDVLQDYMGHLNFNTTMAYYQVTAKRRKKALSAIPARRLNLHGQVLQADRERDGFGKIAVALGHCTEPQNVAANGHFCALEHSCESCPFFLIDPLERDGMDAKRHHLRVKFERAQVIQSPQHILDHYQARIKDCTSIIDGIDAYIDELNDTERDTIRHALESMAEIRRRATAPRSIDLRHLLRKEDTNVL</sequence>
<dbReference type="Pfam" id="PF00589">
    <property type="entry name" value="Phage_integrase"/>
    <property type="match status" value="1"/>
</dbReference>
<reference evidence="3 4" key="1">
    <citation type="submission" date="2019-03" db="EMBL/GenBank/DDBJ databases">
        <title>Whole genome sequence of Arthrobacter sp JH1-1.</title>
        <authorList>
            <person name="Trinh H.N."/>
        </authorList>
    </citation>
    <scope>NUCLEOTIDE SEQUENCE [LARGE SCALE GENOMIC DNA]</scope>
    <source>
        <strain evidence="3 4">JH1-1</strain>
    </source>
</reference>
<dbReference type="SUPFAM" id="SSF56349">
    <property type="entry name" value="DNA breaking-rejoining enzymes"/>
    <property type="match status" value="1"/>
</dbReference>
<dbReference type="AlphaFoldDB" id="A0A4V2ZRN5"/>
<dbReference type="OrthoDB" id="8421690at2"/>
<dbReference type="EMBL" id="SMRU01000052">
    <property type="protein sequence ID" value="TDF87524.1"/>
    <property type="molecule type" value="Genomic_DNA"/>
</dbReference>
<accession>A0A4V2ZRN5</accession>
<dbReference type="GO" id="GO:0003677">
    <property type="term" value="F:DNA binding"/>
    <property type="evidence" value="ECO:0007669"/>
    <property type="project" value="InterPro"/>
</dbReference>
<dbReference type="GO" id="GO:0006310">
    <property type="term" value="P:DNA recombination"/>
    <property type="evidence" value="ECO:0007669"/>
    <property type="project" value="UniProtKB-KW"/>
</dbReference>
<dbReference type="InterPro" id="IPR013762">
    <property type="entry name" value="Integrase-like_cat_sf"/>
</dbReference>
<dbReference type="CDD" id="cd00397">
    <property type="entry name" value="DNA_BRE_C"/>
    <property type="match status" value="1"/>
</dbReference>
<gene>
    <name evidence="3" type="ORF">E1809_24820</name>
</gene>
<evidence type="ECO:0000313" key="3">
    <source>
        <dbReference type="EMBL" id="TDF87524.1"/>
    </source>
</evidence>
<feature type="domain" description="Tyr recombinase" evidence="2">
    <location>
        <begin position="271"/>
        <end position="487"/>
    </location>
</feature>
<keyword evidence="1" id="KW-0233">DNA recombination</keyword>
<dbReference type="Proteomes" id="UP000295511">
    <property type="component" value="Unassembled WGS sequence"/>
</dbReference>
<dbReference type="InterPro" id="IPR002104">
    <property type="entry name" value="Integrase_catalytic"/>
</dbReference>
<dbReference type="Gene3D" id="1.10.443.10">
    <property type="entry name" value="Intergrase catalytic core"/>
    <property type="match status" value="1"/>
</dbReference>
<evidence type="ECO:0000313" key="4">
    <source>
        <dbReference type="Proteomes" id="UP000295511"/>
    </source>
</evidence>
<proteinExistence type="predicted"/>
<comment type="caution">
    <text evidence="3">The sequence shown here is derived from an EMBL/GenBank/DDBJ whole genome shotgun (WGS) entry which is preliminary data.</text>
</comment>